<evidence type="ECO:0000313" key="1">
    <source>
        <dbReference type="EMBL" id="ALO80109.1"/>
    </source>
</evidence>
<accession>A0A0S2MW15</accession>
<gene>
    <name evidence="1" type="ORF">Phi4113_100</name>
</gene>
<evidence type="ECO:0000313" key="2">
    <source>
        <dbReference type="Proteomes" id="UP000229115"/>
    </source>
</evidence>
<dbReference type="EMBL" id="KT962245">
    <property type="protein sequence ID" value="ALO80109.1"/>
    <property type="molecule type" value="Genomic_RNA"/>
</dbReference>
<reference evidence="1 2" key="1">
    <citation type="submission" date="2015-10" db="EMBL/GenBank/DDBJ databases">
        <title>Large-scale maps of variable infection efficiencies in aquatic Bacteriodetes phage-host model systems.</title>
        <authorList>
            <person name="Holmfeldt K."/>
            <person name="Solonenko N."/>
            <person name="Howard-Varona C."/>
            <person name="Moreno M."/>
            <person name="Malmstrom R.R."/>
            <person name="Blow M.J."/>
            <person name="Sullivan M.B."/>
        </authorList>
    </citation>
    <scope>NUCLEOTIDE SEQUENCE [LARGE SCALE GENOMIC DNA]</scope>
</reference>
<protein>
    <submittedName>
        <fullName evidence="1">Uncharacterized protein</fullName>
    </submittedName>
</protein>
<sequence>MIKYYPKNTSSAPERYKSRMLHGMDVIDLVKFWDLDFNEGNILKYLLRDKGEDISDMDKIADYATRQSNHLKKVEDDSRK</sequence>
<proteinExistence type="predicted"/>
<organism evidence="1 2">
    <name type="scientific">Cellulophaga phage phi4:1_13</name>
    <dbReference type="NCBI Taxonomy" id="1747284"/>
    <lineage>
        <taxon>Viruses</taxon>
        <taxon>Duplodnaviria</taxon>
        <taxon>Heunggongvirae</taxon>
        <taxon>Uroviricota</taxon>
        <taxon>Caudoviricetes</taxon>
        <taxon>Lightbulbvirus</taxon>
        <taxon>Lightbulbvirus Cba41</taxon>
    </lineage>
</organism>
<dbReference type="Proteomes" id="UP000229115">
    <property type="component" value="Segment"/>
</dbReference>
<name>A0A0S2MW15_9CAUD</name>